<proteinExistence type="predicted"/>
<evidence type="ECO:0000259" key="4">
    <source>
        <dbReference type="PROSITE" id="PS50893"/>
    </source>
</evidence>
<dbReference type="PANTHER" id="PTHR43514">
    <property type="entry name" value="ABC TRANSPORTER I FAMILY MEMBER 10"/>
    <property type="match status" value="1"/>
</dbReference>
<dbReference type="Gene3D" id="3.40.50.300">
    <property type="entry name" value="P-loop containing nucleotide triphosphate hydrolases"/>
    <property type="match status" value="1"/>
</dbReference>
<dbReference type="SUPFAM" id="SSF52540">
    <property type="entry name" value="P-loop containing nucleoside triphosphate hydrolases"/>
    <property type="match status" value="1"/>
</dbReference>
<dbReference type="PROSITE" id="PS00211">
    <property type="entry name" value="ABC_TRANSPORTER_1"/>
    <property type="match status" value="1"/>
</dbReference>
<dbReference type="InterPro" id="IPR027417">
    <property type="entry name" value="P-loop_NTPase"/>
</dbReference>
<dbReference type="InterPro" id="IPR008995">
    <property type="entry name" value="Mo/tungstate-bd_C_term_dom"/>
</dbReference>
<dbReference type="SUPFAM" id="SSF50331">
    <property type="entry name" value="MOP-like"/>
    <property type="match status" value="1"/>
</dbReference>
<keyword evidence="3 5" id="KW-0067">ATP-binding</keyword>
<gene>
    <name evidence="5" type="ORF">QRT05_10800</name>
</gene>
<dbReference type="SMART" id="SM00382">
    <property type="entry name" value="AAA"/>
    <property type="match status" value="1"/>
</dbReference>
<protein>
    <submittedName>
        <fullName evidence="5">ATP-binding cassette domain-containing protein</fullName>
    </submittedName>
</protein>
<reference evidence="5 6" key="1">
    <citation type="submission" date="2023-06" db="EMBL/GenBank/DDBJ databases">
        <title>Cellulomonas sp. MW9 Whole genome sequence.</title>
        <authorList>
            <person name="Park S."/>
        </authorList>
    </citation>
    <scope>NUCLEOTIDE SEQUENCE [LARGE SCALE GENOMIC DNA]</scope>
    <source>
        <strain evidence="5 6">MW9</strain>
    </source>
</reference>
<feature type="domain" description="ABC transporter" evidence="4">
    <location>
        <begin position="3"/>
        <end position="236"/>
    </location>
</feature>
<evidence type="ECO:0000256" key="1">
    <source>
        <dbReference type="ARBA" id="ARBA00022448"/>
    </source>
</evidence>
<keyword evidence="6" id="KW-1185">Reference proteome</keyword>
<dbReference type="Proteomes" id="UP001321453">
    <property type="component" value="Unassembled WGS sequence"/>
</dbReference>
<accession>A0ABT7S875</accession>
<dbReference type="InterPro" id="IPR003593">
    <property type="entry name" value="AAA+_ATPase"/>
</dbReference>
<evidence type="ECO:0000313" key="5">
    <source>
        <dbReference type="EMBL" id="MDM7831822.1"/>
    </source>
</evidence>
<evidence type="ECO:0000256" key="3">
    <source>
        <dbReference type="ARBA" id="ARBA00022840"/>
    </source>
</evidence>
<name>A0ABT7S875_9CELL</name>
<dbReference type="InterPro" id="IPR017871">
    <property type="entry name" value="ABC_transporter-like_CS"/>
</dbReference>
<evidence type="ECO:0000256" key="2">
    <source>
        <dbReference type="ARBA" id="ARBA00022741"/>
    </source>
</evidence>
<dbReference type="InterPro" id="IPR050334">
    <property type="entry name" value="Molybdenum_import_ModC"/>
</dbReference>
<comment type="caution">
    <text evidence="5">The sequence shown here is derived from an EMBL/GenBank/DDBJ whole genome shotgun (WGS) entry which is preliminary data.</text>
</comment>
<dbReference type="Pfam" id="PF00005">
    <property type="entry name" value="ABC_tran"/>
    <property type="match status" value="1"/>
</dbReference>
<dbReference type="PROSITE" id="PS50893">
    <property type="entry name" value="ABC_TRANSPORTER_2"/>
    <property type="match status" value="1"/>
</dbReference>
<keyword evidence="1" id="KW-0813">Transport</keyword>
<keyword evidence="2" id="KW-0547">Nucleotide-binding</keyword>
<dbReference type="GO" id="GO:0005524">
    <property type="term" value="F:ATP binding"/>
    <property type="evidence" value="ECO:0007669"/>
    <property type="project" value="UniProtKB-KW"/>
</dbReference>
<sequence>MSLHARVVVRRTGFVLDAQVEARPGRIVAVVGPNGAGKSTLLAAVAGLVVPDEARIDIGDRTLTDTARGVHVPPERRDVGLLGQDPLVFPHLVARENVAFGPRSRGAGARESRAVADRWLADVGLAGLGDRRPDALSGGQRQRVALARALAPEPAVLLLDEPFAQLDVRTAAELRDLVRAQVRRTGTAAVLVTHDVLDALTLADHVVVLHEGRVVEQGDALAVLTDPVHPFTAALAGVNLVVGTMRDGAVRTTDGVVLPCGDPAPASGARAQATFPPSSVRFVPPQEAGWDAHVVDTEPGATGIRVRTTGDVLVDVLPAVAAGLSLQVGAPVRLAVDPSSVRVRAVPTSGPVAT</sequence>
<dbReference type="PANTHER" id="PTHR43514:SF1">
    <property type="entry name" value="SULFATE_THIOSULFATE IMPORT ATP-BINDING PROTEIN CYSA"/>
    <property type="match status" value="1"/>
</dbReference>
<evidence type="ECO:0000313" key="6">
    <source>
        <dbReference type="Proteomes" id="UP001321453"/>
    </source>
</evidence>
<dbReference type="EMBL" id="JAUCGR010000002">
    <property type="protein sequence ID" value="MDM7831822.1"/>
    <property type="molecule type" value="Genomic_DNA"/>
</dbReference>
<dbReference type="InterPro" id="IPR003439">
    <property type="entry name" value="ABC_transporter-like_ATP-bd"/>
</dbReference>
<dbReference type="RefSeq" id="WP_289447237.1">
    <property type="nucleotide sequence ID" value="NZ_JAUCGR010000002.1"/>
</dbReference>
<organism evidence="5 6">
    <name type="scientific">Cellulomonas edaphi</name>
    <dbReference type="NCBI Taxonomy" id="3053468"/>
    <lineage>
        <taxon>Bacteria</taxon>
        <taxon>Bacillati</taxon>
        <taxon>Actinomycetota</taxon>
        <taxon>Actinomycetes</taxon>
        <taxon>Micrococcales</taxon>
        <taxon>Cellulomonadaceae</taxon>
        <taxon>Cellulomonas</taxon>
    </lineage>
</organism>